<sequence>MHVLVVDNLNASDKTNQLDNFQRKVAVYLHSIWTMIARLHTFCAIWVICAWCAGAYFVNMHSDVEKLQKDYGLFDLQSIDLSQETLNCSQNITNNQIIRIQEDRYQPGSYFLMYVGFILKYTPGEPMELFLGHPDQQQLYRYQTGNSSVAEFSVITDMVQYNRTKYALSDYLNNCVREYDSETDMFTPLIGACASASPPIGHLSSDQDIPGLSNFLQRVLDIELVESDNYFILCDDIYGQITTYDVTTGRVRLFLQKADEFFISHPTSLLLDTQQTRVYVSHSTGLSEVELLSRKVTALISEPTWTTPLKSLSWLISNEVLVAANPQGQSLVLVDLKRGLHMPVCAGEEYKNTTETGPIGNCQLSHPQTVCVTNDTMYVVANSESISTHSGNNLFKMKVYERPCPHCPVELSLDNLKKYNLDYSSYPLKVVEFIVEDQFVPGQFYYNRDSVILKSTADGRVEHFVGRYFDDFTARYKPGNSTTAEFSPYILGLAQSDLTTFFIADYFNNCVRKFDLKSDYVSQFIGTCRVDNNSKTLFPGRSYLPDYDFLSGVGQILYLKQRDCLLMIDLHEYITVYSFATGNVSLLSGETSLLPVQEPRGMLANSDESQLYVTERFQHLSRIDLETYEVTFLIGQTANPFATGTFLLLI</sequence>
<gene>
    <name evidence="2" type="ORF">EB796_019699</name>
</gene>
<protein>
    <submittedName>
        <fullName evidence="2">Uncharacterized protein</fullName>
    </submittedName>
</protein>
<evidence type="ECO:0000313" key="3">
    <source>
        <dbReference type="Proteomes" id="UP000593567"/>
    </source>
</evidence>
<organism evidence="2 3">
    <name type="scientific">Bugula neritina</name>
    <name type="common">Brown bryozoan</name>
    <name type="synonym">Sertularia neritina</name>
    <dbReference type="NCBI Taxonomy" id="10212"/>
    <lineage>
        <taxon>Eukaryota</taxon>
        <taxon>Metazoa</taxon>
        <taxon>Spiralia</taxon>
        <taxon>Lophotrochozoa</taxon>
        <taxon>Bryozoa</taxon>
        <taxon>Gymnolaemata</taxon>
        <taxon>Cheilostomatida</taxon>
        <taxon>Flustrina</taxon>
        <taxon>Buguloidea</taxon>
        <taxon>Bugulidae</taxon>
        <taxon>Bugula</taxon>
    </lineage>
</organism>
<name>A0A7J7J7A2_BUGNE</name>
<keyword evidence="1" id="KW-0812">Transmembrane</keyword>
<dbReference type="Gene3D" id="2.120.10.30">
    <property type="entry name" value="TolB, C-terminal domain"/>
    <property type="match status" value="1"/>
</dbReference>
<dbReference type="EMBL" id="VXIV02002922">
    <property type="protein sequence ID" value="KAF6021993.1"/>
    <property type="molecule type" value="Genomic_DNA"/>
</dbReference>
<dbReference type="InterPro" id="IPR011042">
    <property type="entry name" value="6-blade_b-propeller_TolB-like"/>
</dbReference>
<dbReference type="InterPro" id="IPR011044">
    <property type="entry name" value="Quino_amine_DH_bsu"/>
</dbReference>
<keyword evidence="3" id="KW-1185">Reference proteome</keyword>
<dbReference type="Proteomes" id="UP000593567">
    <property type="component" value="Unassembled WGS sequence"/>
</dbReference>
<feature type="transmembrane region" description="Helical" evidence="1">
    <location>
        <begin position="39"/>
        <end position="58"/>
    </location>
</feature>
<dbReference type="SUPFAM" id="SSF50969">
    <property type="entry name" value="YVTN repeat-like/Quinoprotein amine dehydrogenase"/>
    <property type="match status" value="1"/>
</dbReference>
<keyword evidence="1" id="KW-0472">Membrane</keyword>
<accession>A0A7J7J7A2</accession>
<keyword evidence="1" id="KW-1133">Transmembrane helix</keyword>
<proteinExistence type="predicted"/>
<dbReference type="AlphaFoldDB" id="A0A7J7J7A2"/>
<evidence type="ECO:0000313" key="2">
    <source>
        <dbReference type="EMBL" id="KAF6021993.1"/>
    </source>
</evidence>
<evidence type="ECO:0000256" key="1">
    <source>
        <dbReference type="SAM" id="Phobius"/>
    </source>
</evidence>
<comment type="caution">
    <text evidence="2">The sequence shown here is derived from an EMBL/GenBank/DDBJ whole genome shotgun (WGS) entry which is preliminary data.</text>
</comment>
<reference evidence="2" key="1">
    <citation type="submission" date="2020-06" db="EMBL/GenBank/DDBJ databases">
        <title>Draft genome of Bugula neritina, a colonial animal packing powerful symbionts and potential medicines.</title>
        <authorList>
            <person name="Rayko M."/>
        </authorList>
    </citation>
    <scope>NUCLEOTIDE SEQUENCE [LARGE SCALE GENOMIC DNA]</scope>
    <source>
        <strain evidence="2">Kwan_BN1</strain>
    </source>
</reference>